<dbReference type="GO" id="GO:0042578">
    <property type="term" value="F:phosphoric ester hydrolase activity"/>
    <property type="evidence" value="ECO:0007669"/>
    <property type="project" value="TreeGrafter"/>
</dbReference>
<dbReference type="PANTHER" id="PTHR36928">
    <property type="entry name" value="PHOSPHATASE YCDX-RELATED"/>
    <property type="match status" value="1"/>
</dbReference>
<proteinExistence type="predicted"/>
<dbReference type="CDD" id="cd07432">
    <property type="entry name" value="PHP_HisPPase"/>
    <property type="match status" value="1"/>
</dbReference>
<evidence type="ECO:0000313" key="2">
    <source>
        <dbReference type="EMBL" id="MCD1296161.1"/>
    </source>
</evidence>
<dbReference type="Gene3D" id="3.20.20.140">
    <property type="entry name" value="Metal-dependent hydrolases"/>
    <property type="match status" value="1"/>
</dbReference>
<dbReference type="Pfam" id="PF02811">
    <property type="entry name" value="PHP"/>
    <property type="match status" value="1"/>
</dbReference>
<dbReference type="AlphaFoldDB" id="A0AAP2REH7"/>
<dbReference type="SUPFAM" id="SSF89550">
    <property type="entry name" value="PHP domain-like"/>
    <property type="match status" value="1"/>
</dbReference>
<accession>A0AAP2REH7</accession>
<dbReference type="GO" id="GO:0008270">
    <property type="term" value="F:zinc ion binding"/>
    <property type="evidence" value="ECO:0007669"/>
    <property type="project" value="TreeGrafter"/>
</dbReference>
<dbReference type="RefSeq" id="WP_230743089.1">
    <property type="nucleotide sequence ID" value="NZ_PGCK01000014.1"/>
</dbReference>
<dbReference type="GO" id="GO:0005829">
    <property type="term" value="C:cytosol"/>
    <property type="evidence" value="ECO:0007669"/>
    <property type="project" value="TreeGrafter"/>
</dbReference>
<comment type="caution">
    <text evidence="2">The sequence shown here is derived from an EMBL/GenBank/DDBJ whole genome shotgun (WGS) entry which is preliminary data.</text>
</comment>
<evidence type="ECO:0000259" key="1">
    <source>
        <dbReference type="SMART" id="SM00481"/>
    </source>
</evidence>
<evidence type="ECO:0000313" key="3">
    <source>
        <dbReference type="Proteomes" id="UP001320159"/>
    </source>
</evidence>
<protein>
    <submittedName>
        <fullName evidence="2">PHP domain-containing protein</fullName>
    </submittedName>
</protein>
<dbReference type="InterPro" id="IPR050243">
    <property type="entry name" value="PHP_phosphatase"/>
</dbReference>
<dbReference type="InterPro" id="IPR004013">
    <property type="entry name" value="PHP_dom"/>
</dbReference>
<dbReference type="NCBIfam" id="NF004981">
    <property type="entry name" value="PRK06361.1"/>
    <property type="match status" value="1"/>
</dbReference>
<dbReference type="EMBL" id="PGCK01000014">
    <property type="protein sequence ID" value="MCD1296161.1"/>
    <property type="molecule type" value="Genomic_DNA"/>
</dbReference>
<reference evidence="2 3" key="1">
    <citation type="submission" date="2017-11" db="EMBL/GenBank/DDBJ databases">
        <title>Isolation and Characterization of Family Methanocellaceae Species from Potential Methane Hydrate Area Offshore Southwestern Taiwan.</title>
        <authorList>
            <person name="Zhang W.-L."/>
            <person name="Chen W.-C."/>
            <person name="Lai M.-C."/>
            <person name="Chen S.-C."/>
        </authorList>
    </citation>
    <scope>NUCLEOTIDE SEQUENCE [LARGE SCALE GENOMIC DNA]</scope>
    <source>
        <strain evidence="2 3">CWC-04</strain>
    </source>
</reference>
<dbReference type="InterPro" id="IPR016195">
    <property type="entry name" value="Pol/histidinol_Pase-like"/>
</dbReference>
<gene>
    <name evidence="2" type="ORF">CUJ83_14250</name>
</gene>
<dbReference type="Proteomes" id="UP001320159">
    <property type="component" value="Unassembled WGS sequence"/>
</dbReference>
<name>A0AAP2REH7_9EURY</name>
<dbReference type="InterPro" id="IPR003141">
    <property type="entry name" value="Pol/His_phosphatase_N"/>
</dbReference>
<sequence>MIDLHTHTTFSDGELIPSELVRRAKVMGYTGIAITDHADPSNLEFLIEAAKKARYLENAYEITVATGVEITHVPPAYIPALARRAKELGAEIVVVHGETPAEPVMPGTNMAAAGCGDVDIIAHPGFITEEEARKAASNGIHLEITARKGHNMTNGHVARIAEISGVGLVVDTDSHAPDDLISSDRAFKVALGAGLSRRDAERALNNSKDLLGKIVKNRC</sequence>
<organism evidence="2 3">
    <name type="scientific">Methanooceanicella nereidis</name>
    <dbReference type="NCBI Taxonomy" id="2052831"/>
    <lineage>
        <taxon>Archaea</taxon>
        <taxon>Methanobacteriati</taxon>
        <taxon>Methanobacteriota</taxon>
        <taxon>Stenosarchaea group</taxon>
        <taxon>Methanomicrobia</taxon>
        <taxon>Methanocellales</taxon>
        <taxon>Methanocellaceae</taxon>
        <taxon>Methanooceanicella</taxon>
    </lineage>
</organism>
<feature type="domain" description="Polymerase/histidinol phosphatase N-terminal" evidence="1">
    <location>
        <begin position="2"/>
        <end position="74"/>
    </location>
</feature>
<keyword evidence="3" id="KW-1185">Reference proteome</keyword>
<dbReference type="PANTHER" id="PTHR36928:SF1">
    <property type="entry name" value="PHOSPHATASE YCDX-RELATED"/>
    <property type="match status" value="1"/>
</dbReference>
<dbReference type="SMART" id="SM00481">
    <property type="entry name" value="POLIIIAc"/>
    <property type="match status" value="1"/>
</dbReference>